<reference evidence="2" key="2">
    <citation type="submission" date="2020-10" db="UniProtKB">
        <authorList>
            <consortium name="WormBaseParasite"/>
        </authorList>
    </citation>
    <scope>IDENTIFICATION</scope>
</reference>
<dbReference type="Proteomes" id="UP000492821">
    <property type="component" value="Unassembled WGS sequence"/>
</dbReference>
<evidence type="ECO:0000313" key="1">
    <source>
        <dbReference type="Proteomes" id="UP000492821"/>
    </source>
</evidence>
<keyword evidence="1" id="KW-1185">Reference proteome</keyword>
<organism evidence="1 2">
    <name type="scientific">Panagrellus redivivus</name>
    <name type="common">Microworm</name>
    <dbReference type="NCBI Taxonomy" id="6233"/>
    <lineage>
        <taxon>Eukaryota</taxon>
        <taxon>Metazoa</taxon>
        <taxon>Ecdysozoa</taxon>
        <taxon>Nematoda</taxon>
        <taxon>Chromadorea</taxon>
        <taxon>Rhabditida</taxon>
        <taxon>Tylenchina</taxon>
        <taxon>Panagrolaimomorpha</taxon>
        <taxon>Panagrolaimoidea</taxon>
        <taxon>Panagrolaimidae</taxon>
        <taxon>Panagrellus</taxon>
    </lineage>
</organism>
<protein>
    <submittedName>
        <fullName evidence="2">Gag-pol polyprotein</fullName>
    </submittedName>
</protein>
<accession>A0A7E4VZM8</accession>
<reference evidence="1" key="1">
    <citation type="journal article" date="2013" name="Genetics">
        <title>The draft genome and transcriptome of Panagrellus redivivus are shaped by the harsh demands of a free-living lifestyle.</title>
        <authorList>
            <person name="Srinivasan J."/>
            <person name="Dillman A.R."/>
            <person name="Macchietto M.G."/>
            <person name="Heikkinen L."/>
            <person name="Lakso M."/>
            <person name="Fracchia K.M."/>
            <person name="Antoshechkin I."/>
            <person name="Mortazavi A."/>
            <person name="Wong G."/>
            <person name="Sternberg P.W."/>
        </authorList>
    </citation>
    <scope>NUCLEOTIDE SEQUENCE [LARGE SCALE GENOMIC DNA]</scope>
    <source>
        <strain evidence="1">MT8872</strain>
    </source>
</reference>
<sequence>WVKMEIGTPGADTINAVFAVIESMNHEMIIGMNVLMEHYSWWKTMNMLCNDDTQIDLVGIKVKETCYKASEPSSKVNKKSKKTANCASEQVGQVENVESMVENRKKPNRSMVAMSQETHLKEVGGRGKKFLASKQKSADSEVNKCNGARIRGSRVRNRTTKKDVKVSKPGEDRAVNGIAVLM</sequence>
<proteinExistence type="predicted"/>
<evidence type="ECO:0000313" key="2">
    <source>
        <dbReference type="WBParaSite" id="Pan_g5344.t1"/>
    </source>
</evidence>
<dbReference type="WBParaSite" id="Pan_g5344.t1">
    <property type="protein sequence ID" value="Pan_g5344.t1"/>
    <property type="gene ID" value="Pan_g5344"/>
</dbReference>
<dbReference type="AlphaFoldDB" id="A0A7E4VZM8"/>
<name>A0A7E4VZM8_PANRE</name>